<accession>A0A060JGI6</accession>
<feature type="transmembrane region" description="Helical" evidence="1">
    <location>
        <begin position="33"/>
        <end position="51"/>
    </location>
</feature>
<dbReference type="AlphaFoldDB" id="A0A060JGI6"/>
<dbReference type="OrthoDB" id="5120395at2"/>
<keyword evidence="1" id="KW-0472">Membrane</keyword>
<proteinExistence type="predicted"/>
<dbReference type="HOGENOM" id="CLU_1546420_0_0_11"/>
<evidence type="ECO:0000313" key="3">
    <source>
        <dbReference type="EMBL" id="AIC47845.1"/>
    </source>
</evidence>
<gene>
    <name evidence="3" type="ORF">Rhola_00010480</name>
</gene>
<organism evidence="3 4">
    <name type="scientific">Rhodoluna lacicola</name>
    <dbReference type="NCBI Taxonomy" id="529884"/>
    <lineage>
        <taxon>Bacteria</taxon>
        <taxon>Bacillati</taxon>
        <taxon>Actinomycetota</taxon>
        <taxon>Actinomycetes</taxon>
        <taxon>Micrococcales</taxon>
        <taxon>Microbacteriaceae</taxon>
        <taxon>Luna cluster</taxon>
        <taxon>Luna-1 subcluster</taxon>
        <taxon>Rhodoluna</taxon>
    </lineage>
</organism>
<dbReference type="Proteomes" id="UP000067708">
    <property type="component" value="Chromosome"/>
</dbReference>
<keyword evidence="1" id="KW-1133">Transmembrane helix</keyword>
<protein>
    <recommendedName>
        <fullName evidence="2">LytR/CpsA/Psr regulator C-terminal domain-containing protein</fullName>
    </recommendedName>
</protein>
<dbReference type="EMBL" id="CP007490">
    <property type="protein sequence ID" value="AIC47845.1"/>
    <property type="molecule type" value="Genomic_DNA"/>
</dbReference>
<dbReference type="KEGG" id="rla:Rhola_00010480"/>
<reference evidence="3 4" key="1">
    <citation type="journal article" date="2014" name="Int. J. Syst. Evol. Microbiol.">
        <title>Rhodoluna lacicola gen. nov., sp. nov., a planktonic freshwater bacterium with stream-lined genome.</title>
        <authorList>
            <person name="Hahn M."/>
            <person name="Schmidt J."/>
            <person name="Taipale S.J."/>
            <person name="Doolittle W.F."/>
            <person name="Koll U."/>
        </authorList>
    </citation>
    <scope>NUCLEOTIDE SEQUENCE [LARGE SCALE GENOMIC DNA]</scope>
    <source>
        <strain evidence="3 4">MWH-Ta8</strain>
    </source>
</reference>
<keyword evidence="1" id="KW-0812">Transmembrane</keyword>
<dbReference type="RefSeq" id="WP_038502892.1">
    <property type="nucleotide sequence ID" value="NZ_CP007490.1"/>
</dbReference>
<evidence type="ECO:0000256" key="1">
    <source>
        <dbReference type="SAM" id="Phobius"/>
    </source>
</evidence>
<name>A0A060JGI6_9MICO</name>
<evidence type="ECO:0000313" key="4">
    <source>
        <dbReference type="Proteomes" id="UP000067708"/>
    </source>
</evidence>
<dbReference type="STRING" id="529884.Rhola_00010480"/>
<dbReference type="Pfam" id="PF13399">
    <property type="entry name" value="LytR_C"/>
    <property type="match status" value="1"/>
</dbReference>
<keyword evidence="4" id="KW-1185">Reference proteome</keyword>
<dbReference type="InterPro" id="IPR027381">
    <property type="entry name" value="LytR/CpsA/Psr_C"/>
</dbReference>
<evidence type="ECO:0000259" key="2">
    <source>
        <dbReference type="Pfam" id="PF13399"/>
    </source>
</evidence>
<sequence>MAKKFPIDEFDSATVHGGRHRARRTAKDRIYEWVRIFVAAAVVAGVGYGTLKYVENSSVFDGYLPSSNASPSASTDTRPGVVVLDGGDENLSGAAGQILKDAGYNVTGASVLVDADKKPVKIKTTVITITDELFRADAEAIAAKIGNPEVVISPEFAGPITVVLGSNYKLPQE</sequence>
<feature type="domain" description="LytR/CpsA/Psr regulator C-terminal" evidence="2">
    <location>
        <begin position="81"/>
        <end position="168"/>
    </location>
</feature>